<dbReference type="EMBL" id="CP001147">
    <property type="protein sequence ID" value="ACI21967.1"/>
    <property type="molecule type" value="Genomic_DNA"/>
</dbReference>
<gene>
    <name evidence="1" type="ordered locus">THEYE_A1336</name>
</gene>
<dbReference type="InterPro" id="IPR036280">
    <property type="entry name" value="Multihaem_cyt_sf"/>
</dbReference>
<sequence length="270" mass="29812">MKRRDALKIFGGILGGGLLLTSSSWIADNLNASQPNKLPQLPWTYKSIDPKKAAERAYFGFYKGRCCYGAFDAIIGTLQDEVGFPFTGIPTELFVFGRSGIAETGSTCGALIGVAGAIFLLTGGVDKEKQDRAYKIIQDVFRFYEQEALPKYIPEKPKLNMQMKATVANSPICHISVSKWCAVTKFKAASKERDERCARITADCVLYALKLLEAEYKGSFKGAYPIKAKTKTCMDCHDKKDALNNTKGNMECGTCHFDGKINKTTKHPPF</sequence>
<dbReference type="EnsemblBacteria" id="ACI21967">
    <property type="protein sequence ID" value="ACI21967"/>
    <property type="gene ID" value="THEYE_A1336"/>
</dbReference>
<name>B5YFU8_THEYD</name>
<proteinExistence type="predicted"/>
<dbReference type="InParanoid" id="B5YFU8"/>
<protein>
    <submittedName>
        <fullName evidence="1">Chain A, A Novel Iron Centre In The Split-Soret Cytochrome C From Desulfovibrio Desulfuricans Atcc 27774</fullName>
    </submittedName>
</protein>
<evidence type="ECO:0000313" key="2">
    <source>
        <dbReference type="Proteomes" id="UP000000718"/>
    </source>
</evidence>
<keyword evidence="2" id="KW-1185">Reference proteome</keyword>
<dbReference type="OrthoDB" id="5430146at2"/>
<organism evidence="1 2">
    <name type="scientific">Thermodesulfovibrio yellowstonii (strain ATCC 51303 / DSM 11347 / YP87)</name>
    <dbReference type="NCBI Taxonomy" id="289376"/>
    <lineage>
        <taxon>Bacteria</taxon>
        <taxon>Pseudomonadati</taxon>
        <taxon>Nitrospirota</taxon>
        <taxon>Thermodesulfovibrionia</taxon>
        <taxon>Thermodesulfovibrionales</taxon>
        <taxon>Thermodesulfovibrionaceae</taxon>
        <taxon>Thermodesulfovibrio</taxon>
    </lineage>
</organism>
<dbReference type="RefSeq" id="WP_012546663.1">
    <property type="nucleotide sequence ID" value="NC_011296.1"/>
</dbReference>
<dbReference type="eggNOG" id="ENOG50320QR">
    <property type="taxonomic scope" value="Bacteria"/>
</dbReference>
<dbReference type="HOGENOM" id="CLU_063015_0_0_0"/>
<dbReference type="Pfam" id="PF09719">
    <property type="entry name" value="C_GCAxxG_C_C"/>
    <property type="match status" value="1"/>
</dbReference>
<dbReference type="InterPro" id="IPR010181">
    <property type="entry name" value="CGCAxxGCC_motif"/>
</dbReference>
<evidence type="ECO:0000313" key="1">
    <source>
        <dbReference type="EMBL" id="ACI21967.1"/>
    </source>
</evidence>
<reference evidence="1 2" key="2">
    <citation type="journal article" date="2015" name="Genome Announc.">
        <title>Genome Sequence of the Sulfate-Reducing Thermophilic Bacterium Thermodesulfovibrio yellowstonii Strain DSM 11347T (Phylum Nitrospirae).</title>
        <authorList>
            <person name="Bhatnagar S."/>
            <person name="Badger J.H."/>
            <person name="Madupu R."/>
            <person name="Khouri H.M."/>
            <person name="O'Connor E.M."/>
            <person name="Robb F.T."/>
            <person name="Ward N.L."/>
            <person name="Eisen J.A."/>
        </authorList>
    </citation>
    <scope>NUCLEOTIDE SEQUENCE [LARGE SCALE GENOMIC DNA]</scope>
    <source>
        <strain evidence="2">ATCC 51303 / DSM 11347 / YP87</strain>
    </source>
</reference>
<dbReference type="KEGG" id="tye:THEYE_A1336"/>
<dbReference type="STRING" id="289376.THEYE_A1336"/>
<reference evidence="2" key="1">
    <citation type="submission" date="2008-08" db="EMBL/GenBank/DDBJ databases">
        <title>The complete genome sequence of Thermodesulfovibrio yellowstonii strain ATCC 51303 / DSM 11347 / YP87.</title>
        <authorList>
            <person name="Dodson R.J."/>
            <person name="Durkin A.S."/>
            <person name="Wu M."/>
            <person name="Eisen J."/>
            <person name="Sutton G."/>
        </authorList>
    </citation>
    <scope>NUCLEOTIDE SEQUENCE [LARGE SCALE GENOMIC DNA]</scope>
    <source>
        <strain evidence="2">ATCC 51303 / DSM 11347 / YP87</strain>
    </source>
</reference>
<dbReference type="AlphaFoldDB" id="B5YFU8"/>
<dbReference type="PATRIC" id="fig|289376.4.peg.1303"/>
<accession>B5YFU8</accession>
<dbReference type="Proteomes" id="UP000000718">
    <property type="component" value="Chromosome"/>
</dbReference>
<dbReference type="SUPFAM" id="SSF48695">
    <property type="entry name" value="Multiheme cytochromes"/>
    <property type="match status" value="1"/>
</dbReference>